<accession>A0A8J6G419</accession>
<feature type="domain" description="Spatacsin C-terminal" evidence="2">
    <location>
        <begin position="1929"/>
        <end position="2237"/>
    </location>
</feature>
<dbReference type="GO" id="GO:0048489">
    <property type="term" value="P:synaptic vesicle transport"/>
    <property type="evidence" value="ECO:0007669"/>
    <property type="project" value="TreeGrafter"/>
</dbReference>
<proteinExistence type="predicted"/>
<dbReference type="Proteomes" id="UP000710432">
    <property type="component" value="Unassembled WGS sequence"/>
</dbReference>
<dbReference type="GO" id="GO:0005737">
    <property type="term" value="C:cytoplasm"/>
    <property type="evidence" value="ECO:0007669"/>
    <property type="project" value="TreeGrafter"/>
</dbReference>
<dbReference type="InterPro" id="IPR028103">
    <property type="entry name" value="Spatacsin"/>
</dbReference>
<feature type="region of interest" description="Disordered" evidence="1">
    <location>
        <begin position="1771"/>
        <end position="1799"/>
    </location>
</feature>
<sequence>MAAEPEPGSAASPGCAGAMERVLPVLLVQLPVEETAQLGARAQLHQEQEALGSLTAAGSLRVLSLAPGSRGGSSCCLQGPFGHFVWEECRDHSISTDKPKLLAVCEDYELRVYEFDLKDGRCESTLLHSCCGRTLQTLVEERGVCISLESLRVLSFRKTALLLINRRFVLRFAFPGRDSGSILDCFPLPLPPPAADTVTDVQFCRGLLFVLSTLPWIYGKQVARVDLALLLEDSEQQEAASVPSFSSLKVSQDLDILVIVSSSHSAVALNLNLYFRQHPGHLLYAKTLEDLPIEGPTGTDEDDLANSVHNMRLTKVSFRVDRSWRAQLSALKETKSSKPEASCCAPWFQGVLRLESPESGNPTPVVPSHVFIPGDATCGQCAFLQKEHIKTSDPRWWETMQLSRQEQPAELQCMSVTGFTALFAWAVGTNSCTIVLWDLETQGLQCLPLSPPCTPVHSSGDQQQGLVLTENGLCLILFGLTQEEFLNRLMIHGSASTVDSLCHLNGWGRCSIPIHALEAGIENRQLDTVDFFLKSKENLLTPSSKPPVPDHQLPSQLYLRQVEEMRPALDLLCSAIRESDSETQSKHFAEQLLHLTLSFLNKQIRELFVHTEELDEHLQKGVDILTSYINELRTFMIKFPWKPADAPEDCDINKDVLTIKEGKIWEKLSFEEVIADAILKNKIPEAQTFFRITGHSAQQLEELVRIGLDLVFDSLKKNSVDKASMLLRNMGFNVEDELLRICFHTTDKNIRDLLVEYKAYSPDALWRYLTARHDWSSISLWIEEFQTQETRPPQQNKWPPLSVDVIDQNTCCNSYMRNKILDKLASTSSGSCFGLEQSDFKCMCGNVGHKPVERSCPKDSKVHSKQGRQSESREETWTCVTDPKLIFQASLANAQILIPTNQASVSSMLLEGHTLLALATTMYAPGGVSQVIQNEENENCLKKVDPQLLKVALTPYPKLKAALFPQGTAPSVLPSDVTLYHLLQSLPPFDPSRLFGWQSANTLAIGDTASHLPHFSSPDLVSKYAVVERLNYAYYLHHGRPSFAFGTFLVQELIKSKTPKQLIQQVGKEAYTLGLTSSHSPSVAAACVCFLELLGLSSLKLRVDMKMVNVILGYKCRNEDVHPSSVRESLAEKLTKLADGDKATTGELLILLEEGVWNSVGQQGFSRLSSESSSQWALVLQFCMVHNMKLSLSYLRECAKANDWLQFLVHSQLHNYHPEEVNSLLQYFSPVLQSHLKLAFEKLSSGSISQVDGDQDYKGHQELQQSKEETRDFFEILHQCSEESASWCWLLAEAVRQRAPVLSVLAACLQGASAVPCLCVWIVTSVEDRVAAEAVGHIQASVEDHPWSLEDLSIIWRTVLTRQKSRTLIRGFQLFIKDSPLLLIMEMYELCMFFKNYEKAKVKLVEFQKSLETLDTAPARGLPVLPAAWMKDQACFLLKLMPQQCETQYELGKLLQLLVGTEHLFSDGPDMQKLCVLSQILKDTPVAISPAVITSYSPENFQHECRSVLEKLKADGQFAVARRVAELAALPVDSLVIEQLTQEMETLKHTQKWSVKHTRIDFWKKCHENFKKNSISNRAASSFFSSQVPVVSELPAESGSLEERHLLLTLGGHWLAGEEPVPLGELEELEKQVWICRITRHARGGGAEETQPGPSQQMSAGAELSFDILADEFSFSKLAALNTSKYLDLNGLPSKETCENRLNWKEQEALNALIGQLLDDGCVHEASRVCRYFHFYSQDVALVLHSRALASAEAGLDDLHSDIRALLPSAALPDDQESPSAPLRKVHSTSSLDSQSFMMAPSTDEVARSLRDLTSKCLRGKNYCRQVLCLYELAKELGCSYADVAARDSEAMLRTILASQRPDRCRQAQVFISTQGLEPDTVAELVAEEVTRELLTSSEGTGEKQPLNPAEESQTLVQLTAVCQDRTLVGMKLLDRIPSVPHGELSCIEVNSSYKPSFPTSYYPATELLILAHHCFTFTCHMEGIIRVLQAARMLTDNHLAPKEEYGLVVRLLTGIGRYNEMTYIFDLLHQKHYFEVLMRKKLDPTGTLKTALLDYIKRCRPGDSEKHNMIALCFSMCREIGENHEAAACIQLKLIESQPWEESLKDGAQLKQLLLKALTLMLDAAESYAKDSCVRQALHCNRLTKLITLQIHFLNTGQNTMLINLGQQKLMDCIMALPRFYQASIVAEAYDFVPDWAEVLYQQVILKGDFGYLEEFKQQKLLRPSIFEDISKKYKQHQPTDRVTENLKKLLSYCEDIYLHYKLAYEHKFFEIVNVLLKDPQTGCCLKDMLAA</sequence>
<comment type="caution">
    <text evidence="3">The sequence shown here is derived from an EMBL/GenBank/DDBJ whole genome shotgun (WGS) entry which is preliminary data.</text>
</comment>
<dbReference type="GO" id="GO:0030425">
    <property type="term" value="C:dendrite"/>
    <property type="evidence" value="ECO:0007669"/>
    <property type="project" value="TreeGrafter"/>
</dbReference>
<evidence type="ECO:0000259" key="2">
    <source>
        <dbReference type="Pfam" id="PF14649"/>
    </source>
</evidence>
<dbReference type="GO" id="GO:0045202">
    <property type="term" value="C:synapse"/>
    <property type="evidence" value="ECO:0007669"/>
    <property type="project" value="TreeGrafter"/>
</dbReference>
<dbReference type="InterPro" id="IPR028107">
    <property type="entry name" value="Spatacsin_C_dom"/>
</dbReference>
<organism evidence="3 4">
    <name type="scientific">Microtus ochrogaster</name>
    <name type="common">Prairie vole</name>
    <dbReference type="NCBI Taxonomy" id="79684"/>
    <lineage>
        <taxon>Eukaryota</taxon>
        <taxon>Metazoa</taxon>
        <taxon>Chordata</taxon>
        <taxon>Craniata</taxon>
        <taxon>Vertebrata</taxon>
        <taxon>Euteleostomi</taxon>
        <taxon>Mammalia</taxon>
        <taxon>Eutheria</taxon>
        <taxon>Euarchontoglires</taxon>
        <taxon>Glires</taxon>
        <taxon>Rodentia</taxon>
        <taxon>Myomorpha</taxon>
        <taxon>Muroidea</taxon>
        <taxon>Cricetidae</taxon>
        <taxon>Arvicolinae</taxon>
        <taxon>Microtus</taxon>
    </lineage>
</organism>
<evidence type="ECO:0000313" key="4">
    <source>
        <dbReference type="Proteomes" id="UP000710432"/>
    </source>
</evidence>
<gene>
    <name evidence="3" type="ORF">LTLLF_188810</name>
</gene>
<dbReference type="PANTHER" id="PTHR13650:SF0">
    <property type="entry name" value="SPATACSIN"/>
    <property type="match status" value="1"/>
</dbReference>
<protein>
    <submittedName>
        <fullName evidence="3">Spatacsin</fullName>
    </submittedName>
</protein>
<feature type="region of interest" description="Disordered" evidence="1">
    <location>
        <begin position="854"/>
        <end position="874"/>
    </location>
</feature>
<dbReference type="EMBL" id="JAATJU010025599">
    <property type="protein sequence ID" value="KAH0503282.1"/>
    <property type="molecule type" value="Genomic_DNA"/>
</dbReference>
<evidence type="ECO:0000256" key="1">
    <source>
        <dbReference type="SAM" id="MobiDB-lite"/>
    </source>
</evidence>
<reference evidence="3" key="1">
    <citation type="submission" date="2020-03" db="EMBL/GenBank/DDBJ databases">
        <title>Studies in the Genomics of Life Span.</title>
        <authorList>
            <person name="Glass D."/>
        </authorList>
    </citation>
    <scope>NUCLEOTIDE SEQUENCE</scope>
    <source>
        <strain evidence="3">LTLLF</strain>
        <tissue evidence="3">Muscle</tissue>
    </source>
</reference>
<dbReference type="GO" id="GO:0007409">
    <property type="term" value="P:axonogenesis"/>
    <property type="evidence" value="ECO:0007669"/>
    <property type="project" value="TreeGrafter"/>
</dbReference>
<dbReference type="Pfam" id="PF14649">
    <property type="entry name" value="Spatacsin_C"/>
    <property type="match status" value="1"/>
</dbReference>
<name>A0A8J6G419_MICOH</name>
<dbReference type="GO" id="GO:0008088">
    <property type="term" value="P:axo-dendritic transport"/>
    <property type="evidence" value="ECO:0007669"/>
    <property type="project" value="TreeGrafter"/>
</dbReference>
<evidence type="ECO:0000313" key="3">
    <source>
        <dbReference type="EMBL" id="KAH0503282.1"/>
    </source>
</evidence>
<dbReference type="GO" id="GO:0007268">
    <property type="term" value="P:chemical synaptic transmission"/>
    <property type="evidence" value="ECO:0007669"/>
    <property type="project" value="TreeGrafter"/>
</dbReference>
<feature type="compositionally biased region" description="Polar residues" evidence="1">
    <location>
        <begin position="1788"/>
        <end position="1797"/>
    </location>
</feature>
<dbReference type="GO" id="GO:0030424">
    <property type="term" value="C:axon"/>
    <property type="evidence" value="ECO:0007669"/>
    <property type="project" value="TreeGrafter"/>
</dbReference>
<dbReference type="PANTHER" id="PTHR13650">
    <property type="entry name" value="SPATACSIN"/>
    <property type="match status" value="1"/>
</dbReference>